<evidence type="ECO:0000313" key="1">
    <source>
        <dbReference type="Proteomes" id="UP000887580"/>
    </source>
</evidence>
<dbReference type="Proteomes" id="UP000887580">
    <property type="component" value="Unplaced"/>
</dbReference>
<proteinExistence type="predicted"/>
<reference evidence="2" key="1">
    <citation type="submission" date="2022-11" db="UniProtKB">
        <authorList>
            <consortium name="WormBaseParasite"/>
        </authorList>
    </citation>
    <scope>IDENTIFICATION</scope>
</reference>
<name>A0AC35FAZ7_9BILA</name>
<organism evidence="1 2">
    <name type="scientific">Panagrolaimus sp. PS1159</name>
    <dbReference type="NCBI Taxonomy" id="55785"/>
    <lineage>
        <taxon>Eukaryota</taxon>
        <taxon>Metazoa</taxon>
        <taxon>Ecdysozoa</taxon>
        <taxon>Nematoda</taxon>
        <taxon>Chromadorea</taxon>
        <taxon>Rhabditida</taxon>
        <taxon>Tylenchina</taxon>
        <taxon>Panagrolaimomorpha</taxon>
        <taxon>Panagrolaimoidea</taxon>
        <taxon>Panagrolaimidae</taxon>
        <taxon>Panagrolaimus</taxon>
    </lineage>
</organism>
<accession>A0AC35FAZ7</accession>
<sequence>MEEETEREVRVTHASTAKTTSNFPPPPEFRNVTQPPPRPENATFTFSAGKQLLGVIAIILAIIGAFFSVVSFSLDHAAPIQRLHQPIFSEYNLILAILIIIGLVFVHFHPQHKWIYYSIVCTSIVFVCLTLTNFIIHMALIEQADEDAINNSPDNPANAEVKSILKIVKAGAAFTFMDADEDAINNSPDTPANAEVKSILKIVKAGAAFTFLDGVLKVLIAIMCIVIIVLKV</sequence>
<dbReference type="WBParaSite" id="PS1159_v2.g15620.t1">
    <property type="protein sequence ID" value="PS1159_v2.g15620.t1"/>
    <property type="gene ID" value="PS1159_v2.g15620"/>
</dbReference>
<evidence type="ECO:0000313" key="2">
    <source>
        <dbReference type="WBParaSite" id="PS1159_v2.g15620.t1"/>
    </source>
</evidence>
<protein>
    <submittedName>
        <fullName evidence="2">Tetraspanin</fullName>
    </submittedName>
</protein>